<dbReference type="AlphaFoldDB" id="A0A3B3RW00"/>
<feature type="compositionally biased region" description="Low complexity" evidence="4">
    <location>
        <begin position="370"/>
        <end position="381"/>
    </location>
</feature>
<reference evidence="5" key="1">
    <citation type="submission" date="2025-08" db="UniProtKB">
        <authorList>
            <consortium name="Ensembl"/>
        </authorList>
    </citation>
    <scope>IDENTIFICATION</scope>
</reference>
<feature type="compositionally biased region" description="Low complexity" evidence="4">
    <location>
        <begin position="459"/>
        <end position="474"/>
    </location>
</feature>
<feature type="compositionally biased region" description="Low complexity" evidence="4">
    <location>
        <begin position="326"/>
        <end position="340"/>
    </location>
</feature>
<evidence type="ECO:0000313" key="5">
    <source>
        <dbReference type="Ensembl" id="ENSPKIP00000022672.1"/>
    </source>
</evidence>
<organism evidence="5 6">
    <name type="scientific">Paramormyrops kingsleyae</name>
    <dbReference type="NCBI Taxonomy" id="1676925"/>
    <lineage>
        <taxon>Eukaryota</taxon>
        <taxon>Metazoa</taxon>
        <taxon>Chordata</taxon>
        <taxon>Craniata</taxon>
        <taxon>Vertebrata</taxon>
        <taxon>Euteleostomi</taxon>
        <taxon>Actinopterygii</taxon>
        <taxon>Neopterygii</taxon>
        <taxon>Teleostei</taxon>
        <taxon>Osteoglossocephala</taxon>
        <taxon>Osteoglossomorpha</taxon>
        <taxon>Osteoglossiformes</taxon>
        <taxon>Mormyridae</taxon>
        <taxon>Paramormyrops</taxon>
    </lineage>
</organism>
<dbReference type="Proteomes" id="UP000261540">
    <property type="component" value="Unplaced"/>
</dbReference>
<feature type="compositionally biased region" description="Low complexity" evidence="4">
    <location>
        <begin position="403"/>
        <end position="419"/>
    </location>
</feature>
<dbReference type="OrthoDB" id="8819875at2759"/>
<reference evidence="5" key="2">
    <citation type="submission" date="2025-09" db="UniProtKB">
        <authorList>
            <consortium name="Ensembl"/>
        </authorList>
    </citation>
    <scope>IDENTIFICATION</scope>
</reference>
<feature type="region of interest" description="Disordered" evidence="4">
    <location>
        <begin position="325"/>
        <end position="486"/>
    </location>
</feature>
<accession>A0A3B3RW00</accession>
<evidence type="ECO:0000256" key="1">
    <source>
        <dbReference type="ARBA" id="ARBA00006652"/>
    </source>
</evidence>
<dbReference type="GO" id="GO:0031122">
    <property type="term" value="P:cytoplasmic microtubule organization"/>
    <property type="evidence" value="ECO:0007669"/>
    <property type="project" value="TreeGrafter"/>
</dbReference>
<dbReference type="InterPro" id="IPR026179">
    <property type="entry name" value="Slain"/>
</dbReference>
<sequence length="618" mass="66436">MEAAILNHQIMADVNCNNNAVNAELEVKKLQELVRKLERQNEQLRTRASAVSSPHLLQPTPACLHGSGSPDLPAAFCMPSPVSSLLRSAAPAPFRAPEEAYACFQPHSADEGVYGGLSLLDELDLLDLQSIFSCDGDSDDTWLYVPPKARLWTESSLSPLRWCRQVLDDPGPEVEGAKRSLCHRLDQVQRWKGIFSSSVSQSPPYAPVVGVTPLSSSAWACNRPAHADRPAAFSPSSHPPLPPIQTPNGKDCSSLAERSPTFLFHSANHSYGGRHPPLSPESSMESEISASELEDDSISMSYKLQDLTDVQIMARLQEESLRQDYASTSASASRRSSSFSLHAGRRPPCEEPEPQDEEDEYDELPPPQPRLARARPLQRSLSHSHSFSGARDCRRSPSAPQCLGGLSQQQYSSSPLSSYMPEALGHRSSTGSPSWTQAEHENKLRRSMPNLVRAPSMPSVPGLPSIPGLPGPVGQTSSPSLRNSQSFDSSNVLARMQSSIPSPGQLQHRVQSVGNFSALSRPPTKATAYVSPTVQGSTAPSPYTSLHSGSGSGIPLPNKPGASSIPGRSALPRPASINGTSAIPRSKIAQPARSLLTPPKSLAALSALRDGSWRDGCY</sequence>
<feature type="compositionally biased region" description="Acidic residues" evidence="4">
    <location>
        <begin position="350"/>
        <end position="363"/>
    </location>
</feature>
<dbReference type="Pfam" id="PF15301">
    <property type="entry name" value="SLAIN"/>
    <property type="match status" value="1"/>
</dbReference>
<proteinExistence type="inferred from homology"/>
<feature type="region of interest" description="Disordered" evidence="4">
    <location>
        <begin position="228"/>
        <end position="294"/>
    </location>
</feature>
<dbReference type="PANTHER" id="PTHR22406">
    <property type="entry name" value="NASCENT POLYPEPTIDE-ASSOCIATED COMPLEX SUBUNIT ALPHA, MUSCLE-SPECIFIC FORM"/>
    <property type="match status" value="1"/>
</dbReference>
<evidence type="ECO:0000313" key="6">
    <source>
        <dbReference type="Proteomes" id="UP000261540"/>
    </source>
</evidence>
<feature type="compositionally biased region" description="Low complexity" evidence="4">
    <location>
        <begin position="280"/>
        <end position="291"/>
    </location>
</feature>
<comment type="similarity">
    <text evidence="1">Belongs to the SLAIN motif-containing family.</text>
</comment>
<evidence type="ECO:0000256" key="3">
    <source>
        <dbReference type="SAM" id="Coils"/>
    </source>
</evidence>
<keyword evidence="6" id="KW-1185">Reference proteome</keyword>
<feature type="region of interest" description="Disordered" evidence="4">
    <location>
        <begin position="532"/>
        <end position="594"/>
    </location>
</feature>
<dbReference type="GO" id="GO:0007020">
    <property type="term" value="P:microtubule nucleation"/>
    <property type="evidence" value="ECO:0007669"/>
    <property type="project" value="TreeGrafter"/>
</dbReference>
<evidence type="ECO:0000256" key="4">
    <source>
        <dbReference type="SAM" id="MobiDB-lite"/>
    </source>
</evidence>
<dbReference type="Ensembl" id="ENSPKIT00000003342.1">
    <property type="protein sequence ID" value="ENSPKIP00000022672.1"/>
    <property type="gene ID" value="ENSPKIG00000006586.1"/>
</dbReference>
<dbReference type="GO" id="GO:0035371">
    <property type="term" value="C:microtubule plus-end"/>
    <property type="evidence" value="ECO:0007669"/>
    <property type="project" value="TreeGrafter"/>
</dbReference>
<feature type="compositionally biased region" description="Polar residues" evidence="4">
    <location>
        <begin position="427"/>
        <end position="437"/>
    </location>
</feature>
<feature type="compositionally biased region" description="Polar residues" evidence="4">
    <location>
        <begin position="532"/>
        <end position="549"/>
    </location>
</feature>
<keyword evidence="2 3" id="KW-0175">Coiled coil</keyword>
<feature type="compositionally biased region" description="Polar residues" evidence="4">
    <location>
        <begin position="475"/>
        <end position="486"/>
    </location>
</feature>
<evidence type="ECO:0000256" key="2">
    <source>
        <dbReference type="ARBA" id="ARBA00023054"/>
    </source>
</evidence>
<dbReference type="GeneTree" id="ENSGT00390000017860"/>
<dbReference type="GO" id="GO:0031116">
    <property type="term" value="P:positive regulation of microtubule polymerization"/>
    <property type="evidence" value="ECO:0007669"/>
    <property type="project" value="TreeGrafter"/>
</dbReference>
<protein>
    <submittedName>
        <fullName evidence="5">SLAIN motif family member 1</fullName>
    </submittedName>
</protein>
<name>A0A3B3RW00_9TELE</name>
<dbReference type="PANTHER" id="PTHR22406:SF2">
    <property type="entry name" value="SLAIN MOTIF-CONTAINING PROTEIN 1"/>
    <property type="match status" value="1"/>
</dbReference>
<feature type="coiled-coil region" evidence="3">
    <location>
        <begin position="20"/>
        <end position="47"/>
    </location>
</feature>